<proteinExistence type="predicted"/>
<feature type="compositionally biased region" description="Pro residues" evidence="1">
    <location>
        <begin position="307"/>
        <end position="316"/>
    </location>
</feature>
<dbReference type="Pfam" id="PF13349">
    <property type="entry name" value="DUF4097"/>
    <property type="match status" value="1"/>
</dbReference>
<name>A0A8F9TUI1_9BACT</name>
<evidence type="ECO:0000313" key="4">
    <source>
        <dbReference type="EMBL" id="QYM79514.1"/>
    </source>
</evidence>
<evidence type="ECO:0000313" key="5">
    <source>
        <dbReference type="Proteomes" id="UP000825051"/>
    </source>
</evidence>
<evidence type="ECO:0000256" key="2">
    <source>
        <dbReference type="SAM" id="SignalP"/>
    </source>
</evidence>
<dbReference type="EMBL" id="CP080507">
    <property type="protein sequence ID" value="QYM79514.1"/>
    <property type="molecule type" value="Genomic_DNA"/>
</dbReference>
<dbReference type="RefSeq" id="WP_220163473.1">
    <property type="nucleotide sequence ID" value="NZ_CP080507.1"/>
</dbReference>
<protein>
    <submittedName>
        <fullName evidence="4">DUF4097 domain-containing protein</fullName>
    </submittedName>
</protein>
<sequence length="355" mass="36999">MKTHSLYSSFLIAAAAAVILLAAAFAVPAAHAADDIATLKFSDPAQPGTLKIRANMGDFRIHGADVAEITVKSSITSERPAPRADGLRVLSSSASYSLNEKSNVATLEFGYTSWPSQPGEFDITVPRHTAIAIASTYGGDVKIADVTGDIEAKSVNGEIHLDRVSGSVLIETMNGEIFANFPTLTAGKPLSFSTMNGEVHLRVPADAKANLKLRTQNGAVLTDFDEKALVTKTQSLGSPNRAHGVSTAEIQSAVREGVRVAREVARDAARAAREAARAARDGAVADHDAPAADDSSDENSPPDAVAPMPPIPPLPPMTGGKLVSGTLNGGGVDVSVTTMNGDITFRKYDGKTADK</sequence>
<dbReference type="AlphaFoldDB" id="A0A8F9TUI1"/>
<keyword evidence="5" id="KW-1185">Reference proteome</keyword>
<evidence type="ECO:0000256" key="1">
    <source>
        <dbReference type="SAM" id="MobiDB-lite"/>
    </source>
</evidence>
<feature type="domain" description="DUF4097" evidence="3">
    <location>
        <begin position="139"/>
        <end position="232"/>
    </location>
</feature>
<feature type="compositionally biased region" description="Basic and acidic residues" evidence="1">
    <location>
        <begin position="277"/>
        <end position="290"/>
    </location>
</feature>
<reference evidence="4" key="1">
    <citation type="submission" date="2021-08" db="EMBL/GenBank/DDBJ databases">
        <title>Genome of a novel bacterium of the phylum Verrucomicrobia, Oleiharenicola sp. KSB-15.</title>
        <authorList>
            <person name="Chung J.-H."/>
            <person name="Ahn J.-H."/>
            <person name="Yoon Y."/>
            <person name="Kim D.-Y."/>
            <person name="An S.-H."/>
            <person name="Park I."/>
            <person name="Yeon J."/>
        </authorList>
    </citation>
    <scope>NUCLEOTIDE SEQUENCE</scope>
    <source>
        <strain evidence="4">KSB-15</strain>
    </source>
</reference>
<keyword evidence="2" id="KW-0732">Signal</keyword>
<dbReference type="Proteomes" id="UP000825051">
    <property type="component" value="Chromosome"/>
</dbReference>
<feature type="chain" id="PRO_5034565994" evidence="2">
    <location>
        <begin position="33"/>
        <end position="355"/>
    </location>
</feature>
<organism evidence="4 5">
    <name type="scientific">Horticoccus luteus</name>
    <dbReference type="NCBI Taxonomy" id="2862869"/>
    <lineage>
        <taxon>Bacteria</taxon>
        <taxon>Pseudomonadati</taxon>
        <taxon>Verrucomicrobiota</taxon>
        <taxon>Opitutia</taxon>
        <taxon>Opitutales</taxon>
        <taxon>Opitutaceae</taxon>
        <taxon>Horticoccus</taxon>
    </lineage>
</organism>
<feature type="signal peptide" evidence="2">
    <location>
        <begin position="1"/>
        <end position="32"/>
    </location>
</feature>
<dbReference type="KEGG" id="ole:K0B96_02545"/>
<dbReference type="InterPro" id="IPR025164">
    <property type="entry name" value="Toastrack_DUF4097"/>
</dbReference>
<evidence type="ECO:0000259" key="3">
    <source>
        <dbReference type="Pfam" id="PF13349"/>
    </source>
</evidence>
<gene>
    <name evidence="4" type="ORF">K0B96_02545</name>
</gene>
<feature type="region of interest" description="Disordered" evidence="1">
    <location>
        <begin position="277"/>
        <end position="336"/>
    </location>
</feature>
<accession>A0A8F9TUI1</accession>